<dbReference type="GeneID" id="76996544"/>
<feature type="domain" description="Serine aminopeptidase S33" evidence="1">
    <location>
        <begin position="27"/>
        <end position="263"/>
    </location>
</feature>
<dbReference type="InterPro" id="IPR000073">
    <property type="entry name" value="AB_hydrolase_1"/>
</dbReference>
<sequence length="283" mass="32462">MKDRFDTEWLVREGAPDLHLTVAGVEDAKATVVLVHGIGWHAGFYTRLMSRLRREGLRVVAVDLRGHGKSLGERGLHMYEELLEDTLDVVDAAIRKYGQEVYLFGTSFGASVAYYAAVREPRLKGLILHNAWDIRNLPASIDKPRIDSLLSKYGHEPERMISLPVMMGLRMTWHLFDNKLRLLAMFKDKLWHRKWSVRSWASFLGYVPDERHINDFSLHTLVITGDKDGMLPLDYTKEVFCSLATTEKDLAVVANAGHMLLIEHVEWTVPIIAGWMDRRLARR</sequence>
<dbReference type="InterPro" id="IPR022742">
    <property type="entry name" value="Hydrolase_4"/>
</dbReference>
<dbReference type="InterPro" id="IPR051044">
    <property type="entry name" value="MAG_DAG_Lipase"/>
</dbReference>
<keyword evidence="5" id="KW-1185">Reference proteome</keyword>
<gene>
    <name evidence="3" type="ORF">FLT43_11265</name>
    <name evidence="2" type="ORF">M5W83_10665</name>
</gene>
<proteinExistence type="predicted"/>
<dbReference type="InterPro" id="IPR029058">
    <property type="entry name" value="AB_hydrolase_fold"/>
</dbReference>
<evidence type="ECO:0000313" key="5">
    <source>
        <dbReference type="Proteomes" id="UP001209276"/>
    </source>
</evidence>
<dbReference type="AlphaFoldDB" id="A0AAP9DU77"/>
<reference evidence="2 5" key="2">
    <citation type="submission" date="2022-05" db="EMBL/GenBank/DDBJ databases">
        <title>Genome Sequencing of Bee-Associated Microbes.</title>
        <authorList>
            <person name="Dunlap C."/>
        </authorList>
    </citation>
    <scope>NUCLEOTIDE SEQUENCE [LARGE SCALE GENOMIC DNA]</scope>
    <source>
        <strain evidence="2 5">NRRL B-14613</strain>
    </source>
</reference>
<evidence type="ECO:0000259" key="1">
    <source>
        <dbReference type="Pfam" id="PF12146"/>
    </source>
</evidence>
<dbReference type="RefSeq" id="WP_087444814.1">
    <property type="nucleotide sequence ID" value="NZ_CABMNB010000047.1"/>
</dbReference>
<evidence type="ECO:0000313" key="4">
    <source>
        <dbReference type="Proteomes" id="UP000315377"/>
    </source>
</evidence>
<reference evidence="3 4" key="1">
    <citation type="submission" date="2019-07" db="EMBL/GenBank/DDBJ databases">
        <title>Paenibacillus thiaminolyticus NRRL B-4156.</title>
        <authorList>
            <person name="Hehnly C."/>
            <person name="Zhang L."/>
        </authorList>
    </citation>
    <scope>NUCLEOTIDE SEQUENCE [LARGE SCALE GENOMIC DNA]</scope>
    <source>
        <strain evidence="3 4">NRRL B-4156</strain>
    </source>
</reference>
<dbReference type="Pfam" id="PF12146">
    <property type="entry name" value="Hydrolase_4"/>
    <property type="match status" value="1"/>
</dbReference>
<organism evidence="3 4">
    <name type="scientific">Paenibacillus thiaminolyticus</name>
    <name type="common">Bacillus thiaminolyticus</name>
    <dbReference type="NCBI Taxonomy" id="49283"/>
    <lineage>
        <taxon>Bacteria</taxon>
        <taxon>Bacillati</taxon>
        <taxon>Bacillota</taxon>
        <taxon>Bacilli</taxon>
        <taxon>Bacillales</taxon>
        <taxon>Paenibacillaceae</taxon>
        <taxon>Paenibacillus</taxon>
    </lineage>
</organism>
<dbReference type="EMBL" id="JAMDMM010000021">
    <property type="protein sequence ID" value="MCY9607610.1"/>
    <property type="molecule type" value="Genomic_DNA"/>
</dbReference>
<dbReference type="SUPFAM" id="SSF53474">
    <property type="entry name" value="alpha/beta-Hydrolases"/>
    <property type="match status" value="1"/>
</dbReference>
<name>A0AAP9DU77_PANTH</name>
<evidence type="ECO:0000313" key="3">
    <source>
        <dbReference type="EMBL" id="QDM44013.1"/>
    </source>
</evidence>
<dbReference type="EMBL" id="CP041405">
    <property type="protein sequence ID" value="QDM44013.1"/>
    <property type="molecule type" value="Genomic_DNA"/>
</dbReference>
<dbReference type="PANTHER" id="PTHR11614">
    <property type="entry name" value="PHOSPHOLIPASE-RELATED"/>
    <property type="match status" value="1"/>
</dbReference>
<accession>A0AAP9DU77</accession>
<evidence type="ECO:0000313" key="2">
    <source>
        <dbReference type="EMBL" id="MCY9607610.1"/>
    </source>
</evidence>
<dbReference type="Gene3D" id="3.40.50.1820">
    <property type="entry name" value="alpha/beta hydrolase"/>
    <property type="match status" value="1"/>
</dbReference>
<dbReference type="Proteomes" id="UP000315377">
    <property type="component" value="Chromosome"/>
</dbReference>
<dbReference type="PRINTS" id="PR00111">
    <property type="entry name" value="ABHYDROLASE"/>
</dbReference>
<dbReference type="Proteomes" id="UP001209276">
    <property type="component" value="Unassembled WGS sequence"/>
</dbReference>
<protein>
    <submittedName>
        <fullName evidence="3">Lysophospholipase</fullName>
    </submittedName>
</protein>